<keyword evidence="6 11" id="KW-0288">FMN</keyword>
<dbReference type="EC" id="4.2.3.5" evidence="3 11"/>
<keyword evidence="5 11" id="KW-0285">Flavoprotein</keyword>
<dbReference type="GO" id="GO:0009423">
    <property type="term" value="P:chorismate biosynthetic process"/>
    <property type="evidence" value="ECO:0007669"/>
    <property type="project" value="UniProtKB-UniRule"/>
</dbReference>
<dbReference type="PANTHER" id="PTHR21085">
    <property type="entry name" value="CHORISMATE SYNTHASE"/>
    <property type="match status" value="1"/>
</dbReference>
<keyword evidence="10 11" id="KW-0456">Lyase</keyword>
<evidence type="ECO:0000256" key="5">
    <source>
        <dbReference type="ARBA" id="ARBA00022630"/>
    </source>
</evidence>
<evidence type="ECO:0000256" key="8">
    <source>
        <dbReference type="ARBA" id="ARBA00022857"/>
    </source>
</evidence>
<protein>
    <recommendedName>
        <fullName evidence="3 11">Chorismate synthase</fullName>
        <shortName evidence="11">CS</shortName>
        <ecNumber evidence="3 11">4.2.3.5</ecNumber>
    </recommendedName>
    <alternativeName>
        <fullName evidence="11">5-enolpyruvylshikimate-3-phosphate phospholyase</fullName>
    </alternativeName>
</protein>
<keyword evidence="7 11" id="KW-0274">FAD</keyword>
<comment type="similarity">
    <text evidence="2 11">Belongs to the chorismate synthase family.</text>
</comment>
<dbReference type="PIRSF" id="PIRSF001456">
    <property type="entry name" value="Chorismate_synth"/>
    <property type="match status" value="1"/>
</dbReference>
<evidence type="ECO:0000256" key="1">
    <source>
        <dbReference type="ARBA" id="ARBA00005044"/>
    </source>
</evidence>
<dbReference type="Gene3D" id="3.60.150.10">
    <property type="entry name" value="Chorismate synthase AroC"/>
    <property type="match status" value="1"/>
</dbReference>
<dbReference type="GO" id="GO:0010181">
    <property type="term" value="F:FMN binding"/>
    <property type="evidence" value="ECO:0007669"/>
    <property type="project" value="TreeGrafter"/>
</dbReference>
<dbReference type="InterPro" id="IPR020541">
    <property type="entry name" value="Chorismate_synthase_CS"/>
</dbReference>
<comment type="catalytic activity">
    <reaction evidence="11">
        <text>5-O-(1-carboxyvinyl)-3-phosphoshikimate = chorismate + phosphate</text>
        <dbReference type="Rhea" id="RHEA:21020"/>
        <dbReference type="ChEBI" id="CHEBI:29748"/>
        <dbReference type="ChEBI" id="CHEBI:43474"/>
        <dbReference type="ChEBI" id="CHEBI:57701"/>
        <dbReference type="EC" id="4.2.3.5"/>
    </reaction>
</comment>
<dbReference type="NCBIfam" id="TIGR00033">
    <property type="entry name" value="aroC"/>
    <property type="match status" value="1"/>
</dbReference>
<dbReference type="HAMAP" id="MF_00300">
    <property type="entry name" value="Chorismate_synth"/>
    <property type="match status" value="1"/>
</dbReference>
<evidence type="ECO:0000256" key="11">
    <source>
        <dbReference type="HAMAP-Rule" id="MF_00300"/>
    </source>
</evidence>
<comment type="function">
    <text evidence="11">Catalyzes the anti-1,4-elimination of the C-3 phosphate and the C-6 proR hydrogen from 5-enolpyruvylshikimate-3-phosphate (EPSP) to yield chorismate, which is the branch point compound that serves as the starting substrate for the three terminal pathways of aromatic amino acid biosynthesis. This reaction introduces a second double bond into the aromatic ring system.</text>
</comment>
<feature type="binding site" evidence="11">
    <location>
        <position position="327"/>
    </location>
    <ligand>
        <name>FMN</name>
        <dbReference type="ChEBI" id="CHEBI:58210"/>
    </ligand>
</feature>
<sequence length="362" mass="38356">MKNTFGNSISITLFGESHGAQIGAVLDGLAPGIAIDEEFIRAQLDKRRPVGKIGTARHEADAYQIVSGVFEGKTTGTPLTILIPNTAQHSKDYAATRSLARPGHADYTAYAKYHGYEDYRGGGHFSGRITAALVAAGAIVISALREKGIEIGTHIRSCGGVADIDFGDVKADIARLNTLDFAVLDEEKGDEMKAKIEAAAMDGDSVGGVLETAVIGMPAGVGEPWFDTVEGVLSHALFSVPAVKGVEFGDAFAMVNGRGSAYNDHYYISDKEIKTATNHNGGVNGGITNGMPIVFRCAVKPTPSIFKAQNTVDFIKGENSVLELKGRHDPAVIHRARVVVDSVTALVLADLLAQRYGTDWLA</sequence>
<reference evidence="12" key="1">
    <citation type="submission" date="2021-01" db="EMBL/GenBank/DDBJ databases">
        <title>Genome public.</title>
        <authorList>
            <person name="Liu C."/>
            <person name="Sun Q."/>
        </authorList>
    </citation>
    <scope>NUCLEOTIDE SEQUENCE</scope>
    <source>
        <strain evidence="12">M6</strain>
    </source>
</reference>
<comment type="caution">
    <text evidence="12">The sequence shown here is derived from an EMBL/GenBank/DDBJ whole genome shotgun (WGS) entry which is preliminary data.</text>
</comment>
<dbReference type="PROSITE" id="PS00788">
    <property type="entry name" value="CHORISMATE_SYNTHASE_2"/>
    <property type="match status" value="1"/>
</dbReference>
<dbReference type="Pfam" id="PF01264">
    <property type="entry name" value="Chorismate_synt"/>
    <property type="match status" value="1"/>
</dbReference>
<evidence type="ECO:0000256" key="3">
    <source>
        <dbReference type="ARBA" id="ARBA00013036"/>
    </source>
</evidence>
<keyword evidence="13" id="KW-1185">Reference proteome</keyword>
<gene>
    <name evidence="11 12" type="primary">aroC</name>
    <name evidence="12" type="ORF">JKK62_05810</name>
</gene>
<keyword evidence="4 11" id="KW-0028">Amino-acid biosynthesis</keyword>
<feature type="binding site" evidence="11">
    <location>
        <position position="52"/>
    </location>
    <ligand>
        <name>NADP(+)</name>
        <dbReference type="ChEBI" id="CHEBI:58349"/>
    </ligand>
</feature>
<dbReference type="PANTHER" id="PTHR21085:SF0">
    <property type="entry name" value="CHORISMATE SYNTHASE"/>
    <property type="match status" value="1"/>
</dbReference>
<evidence type="ECO:0000256" key="9">
    <source>
        <dbReference type="ARBA" id="ARBA00023141"/>
    </source>
</evidence>
<feature type="binding site" evidence="11">
    <location>
        <begin position="300"/>
        <end position="304"/>
    </location>
    <ligand>
        <name>FMN</name>
        <dbReference type="ChEBI" id="CHEBI:58210"/>
    </ligand>
</feature>
<dbReference type="InterPro" id="IPR000453">
    <property type="entry name" value="Chorismate_synth"/>
</dbReference>
<keyword evidence="8 11" id="KW-0521">NADP</keyword>
<dbReference type="NCBIfam" id="NF003793">
    <property type="entry name" value="PRK05382.1"/>
    <property type="match status" value="1"/>
</dbReference>
<dbReference type="EMBL" id="JAEQMG010000048">
    <property type="protein sequence ID" value="MBK6088172.1"/>
    <property type="molecule type" value="Genomic_DNA"/>
</dbReference>
<dbReference type="GO" id="GO:0004107">
    <property type="term" value="F:chorismate synthase activity"/>
    <property type="evidence" value="ECO:0007669"/>
    <property type="project" value="UniProtKB-UniRule"/>
</dbReference>
<dbReference type="SUPFAM" id="SSF103263">
    <property type="entry name" value="Chorismate synthase, AroC"/>
    <property type="match status" value="1"/>
</dbReference>
<keyword evidence="9 11" id="KW-0057">Aromatic amino acid biosynthesis</keyword>
<organism evidence="12 13">
    <name type="scientific">Ruminococcus difficilis</name>
    <dbReference type="NCBI Taxonomy" id="2763069"/>
    <lineage>
        <taxon>Bacteria</taxon>
        <taxon>Bacillati</taxon>
        <taxon>Bacillota</taxon>
        <taxon>Clostridia</taxon>
        <taxon>Eubacteriales</taxon>
        <taxon>Oscillospiraceae</taxon>
        <taxon>Ruminococcus</taxon>
    </lineage>
</organism>
<feature type="binding site" evidence="11">
    <location>
        <position position="47"/>
    </location>
    <ligand>
        <name>NADP(+)</name>
        <dbReference type="ChEBI" id="CHEBI:58349"/>
    </ligand>
</feature>
<dbReference type="AlphaFoldDB" id="A0A934TZ15"/>
<name>A0A934TZ15_9FIRM</name>
<feature type="binding site" evidence="11">
    <location>
        <position position="285"/>
    </location>
    <ligand>
        <name>FMN</name>
        <dbReference type="ChEBI" id="CHEBI:58210"/>
    </ligand>
</feature>
<accession>A0A934TZ15</accession>
<comment type="cofactor">
    <cofactor evidence="11">
        <name>FMNH2</name>
        <dbReference type="ChEBI" id="CHEBI:57618"/>
    </cofactor>
    <text evidence="11">Reduced FMN (FMNH(2)).</text>
</comment>
<comment type="pathway">
    <text evidence="1 11">Metabolic intermediate biosynthesis; chorismate biosynthesis; chorismate from D-erythrose 4-phosphate and phosphoenolpyruvate: step 7/7.</text>
</comment>
<dbReference type="CDD" id="cd07304">
    <property type="entry name" value="Chorismate_synthase"/>
    <property type="match status" value="1"/>
</dbReference>
<feature type="binding site" evidence="11">
    <location>
        <begin position="124"/>
        <end position="126"/>
    </location>
    <ligand>
        <name>FMN</name>
        <dbReference type="ChEBI" id="CHEBI:58210"/>
    </ligand>
</feature>
<dbReference type="GO" id="GO:0005829">
    <property type="term" value="C:cytosol"/>
    <property type="evidence" value="ECO:0007669"/>
    <property type="project" value="TreeGrafter"/>
</dbReference>
<evidence type="ECO:0000256" key="10">
    <source>
        <dbReference type="ARBA" id="ARBA00023239"/>
    </source>
</evidence>
<dbReference type="InterPro" id="IPR035904">
    <property type="entry name" value="Chorismate_synth_AroC_sf"/>
</dbReference>
<proteinExistence type="inferred from homology"/>
<evidence type="ECO:0000256" key="4">
    <source>
        <dbReference type="ARBA" id="ARBA00022605"/>
    </source>
</evidence>
<evidence type="ECO:0000313" key="12">
    <source>
        <dbReference type="EMBL" id="MBK6088172.1"/>
    </source>
</evidence>
<dbReference type="GO" id="GO:0009073">
    <property type="term" value="P:aromatic amino acid family biosynthetic process"/>
    <property type="evidence" value="ECO:0007669"/>
    <property type="project" value="UniProtKB-KW"/>
</dbReference>
<dbReference type="GO" id="GO:0008652">
    <property type="term" value="P:amino acid biosynthetic process"/>
    <property type="evidence" value="ECO:0007669"/>
    <property type="project" value="UniProtKB-KW"/>
</dbReference>
<comment type="caution">
    <text evidence="11">Lacks conserved residue(s) required for the propagation of feature annotation.</text>
</comment>
<evidence type="ECO:0000256" key="7">
    <source>
        <dbReference type="ARBA" id="ARBA00022827"/>
    </source>
</evidence>
<dbReference type="Proteomes" id="UP000633365">
    <property type="component" value="Unassembled WGS sequence"/>
</dbReference>
<comment type="subunit">
    <text evidence="11">Homotetramer.</text>
</comment>
<evidence type="ECO:0000256" key="2">
    <source>
        <dbReference type="ARBA" id="ARBA00008014"/>
    </source>
</evidence>
<dbReference type="RefSeq" id="WP_186832830.1">
    <property type="nucleotide sequence ID" value="NZ_JAEQMG010000048.1"/>
</dbReference>
<evidence type="ECO:0000313" key="13">
    <source>
        <dbReference type="Proteomes" id="UP000633365"/>
    </source>
</evidence>
<evidence type="ECO:0000256" key="6">
    <source>
        <dbReference type="ARBA" id="ARBA00022643"/>
    </source>
</evidence>